<dbReference type="Proteomes" id="UP000093925">
    <property type="component" value="Unassembled WGS sequence"/>
</dbReference>
<protein>
    <submittedName>
        <fullName evidence="9">(2Fe-2S)-binding protein</fullName>
    </submittedName>
</protein>
<organism evidence="9 10">
    <name type="scientific">Mycobacterium asiaticum</name>
    <dbReference type="NCBI Taxonomy" id="1790"/>
    <lineage>
        <taxon>Bacteria</taxon>
        <taxon>Bacillati</taxon>
        <taxon>Actinomycetota</taxon>
        <taxon>Actinomycetes</taxon>
        <taxon>Mycobacteriales</taxon>
        <taxon>Mycobacteriaceae</taxon>
        <taxon>Mycobacterium</taxon>
    </lineage>
</organism>
<dbReference type="PANTHER" id="PTHR43756:SF5">
    <property type="entry name" value="CHOLINE MONOOXYGENASE, CHLOROPLASTIC"/>
    <property type="match status" value="1"/>
</dbReference>
<evidence type="ECO:0000256" key="7">
    <source>
        <dbReference type="SAM" id="MobiDB-lite"/>
    </source>
</evidence>
<dbReference type="GO" id="GO:0005506">
    <property type="term" value="F:iron ion binding"/>
    <property type="evidence" value="ECO:0007669"/>
    <property type="project" value="InterPro"/>
</dbReference>
<feature type="region of interest" description="Disordered" evidence="7">
    <location>
        <begin position="456"/>
        <end position="475"/>
    </location>
</feature>
<dbReference type="SUPFAM" id="SSF55961">
    <property type="entry name" value="Bet v1-like"/>
    <property type="match status" value="1"/>
</dbReference>
<evidence type="ECO:0000256" key="1">
    <source>
        <dbReference type="ARBA" id="ARBA00001962"/>
    </source>
</evidence>
<evidence type="ECO:0000256" key="3">
    <source>
        <dbReference type="ARBA" id="ARBA00022723"/>
    </source>
</evidence>
<dbReference type="Gene3D" id="3.90.380.10">
    <property type="entry name" value="Naphthalene 1,2-dioxygenase Alpha Subunit, Chain A, domain 1"/>
    <property type="match status" value="1"/>
</dbReference>
<dbReference type="InterPro" id="IPR017941">
    <property type="entry name" value="Rieske_2Fe-2S"/>
</dbReference>
<dbReference type="AlphaFoldDB" id="A0A1A3KRA7"/>
<proteinExistence type="predicted"/>
<dbReference type="Pfam" id="PF00848">
    <property type="entry name" value="Ring_hydroxyl_A"/>
    <property type="match status" value="1"/>
</dbReference>
<evidence type="ECO:0000259" key="8">
    <source>
        <dbReference type="PROSITE" id="PS51296"/>
    </source>
</evidence>
<evidence type="ECO:0000313" key="10">
    <source>
        <dbReference type="Proteomes" id="UP000093925"/>
    </source>
</evidence>
<dbReference type="Gene3D" id="2.102.10.10">
    <property type="entry name" value="Rieske [2Fe-2S] iron-sulphur domain"/>
    <property type="match status" value="1"/>
</dbReference>
<dbReference type="InterPro" id="IPR015879">
    <property type="entry name" value="Ring_hydroxy_dOase_asu_C_dom"/>
</dbReference>
<keyword evidence="4" id="KW-0560">Oxidoreductase</keyword>
<evidence type="ECO:0000256" key="2">
    <source>
        <dbReference type="ARBA" id="ARBA00022714"/>
    </source>
</evidence>
<keyword evidence="3" id="KW-0479">Metal-binding</keyword>
<dbReference type="SUPFAM" id="SSF50022">
    <property type="entry name" value="ISP domain"/>
    <property type="match status" value="1"/>
</dbReference>
<evidence type="ECO:0000256" key="4">
    <source>
        <dbReference type="ARBA" id="ARBA00023002"/>
    </source>
</evidence>
<keyword evidence="5" id="KW-0408">Iron</keyword>
<gene>
    <name evidence="9" type="ORF">A5640_10995</name>
</gene>
<keyword evidence="2" id="KW-0001">2Fe-2S</keyword>
<dbReference type="PANTHER" id="PTHR43756">
    <property type="entry name" value="CHOLINE MONOOXYGENASE, CHLOROPLASTIC"/>
    <property type="match status" value="1"/>
</dbReference>
<evidence type="ECO:0000313" key="9">
    <source>
        <dbReference type="EMBL" id="OBJ86486.1"/>
    </source>
</evidence>
<dbReference type="GO" id="GO:0051537">
    <property type="term" value="F:2 iron, 2 sulfur cluster binding"/>
    <property type="evidence" value="ECO:0007669"/>
    <property type="project" value="UniProtKB-KW"/>
</dbReference>
<feature type="compositionally biased region" description="Basic and acidic residues" evidence="7">
    <location>
        <begin position="466"/>
        <end position="475"/>
    </location>
</feature>
<dbReference type="InterPro" id="IPR001663">
    <property type="entry name" value="Rng_hydr_dOase-A"/>
</dbReference>
<comment type="cofactor">
    <cofactor evidence="1">
        <name>Fe cation</name>
        <dbReference type="ChEBI" id="CHEBI:24875"/>
    </cofactor>
</comment>
<accession>A0A1A3KRA7</accession>
<dbReference type="PRINTS" id="PR00090">
    <property type="entry name" value="RNGDIOXGNASE"/>
</dbReference>
<dbReference type="GO" id="GO:0016705">
    <property type="term" value="F:oxidoreductase activity, acting on paired donors, with incorporation or reduction of molecular oxygen"/>
    <property type="evidence" value="ECO:0007669"/>
    <property type="project" value="UniProtKB-ARBA"/>
</dbReference>
<evidence type="ECO:0000256" key="5">
    <source>
        <dbReference type="ARBA" id="ARBA00023004"/>
    </source>
</evidence>
<dbReference type="InterPro" id="IPR036922">
    <property type="entry name" value="Rieske_2Fe-2S_sf"/>
</dbReference>
<dbReference type="GO" id="GO:0004497">
    <property type="term" value="F:monooxygenase activity"/>
    <property type="evidence" value="ECO:0007669"/>
    <property type="project" value="UniProtKB-ARBA"/>
</dbReference>
<name>A0A1A3KRA7_MYCAS</name>
<dbReference type="CDD" id="cd03469">
    <property type="entry name" value="Rieske_RO_Alpha_N"/>
    <property type="match status" value="1"/>
</dbReference>
<keyword evidence="6" id="KW-0411">Iron-sulfur</keyword>
<comment type="caution">
    <text evidence="9">The sequence shown here is derived from an EMBL/GenBank/DDBJ whole genome shotgun (WGS) entry which is preliminary data.</text>
</comment>
<sequence length="475" mass="53628">MSPSAPRYSVGSSRRKKAVTDDLTAPVTIGVEAYISEEYARAERDRLWRKVWQQVGRVEDLPKVGSYLTYEILDDSILVVRTGSDTFAAHHNVCVHRGRRLVDTPAGAKSACGHKKSFVCGFHGWTYDHDGNCIHIPEREDWQGALTPENTHLTSVQVDTWGGWIWINMDPAAEPLRDYLEPAATMLDPFNLADMRCKWRKWLHFQCNWKVAMEAFNETYHVATTHPQFNKFGNFRGWAAAHGRHSNIGYDAPKDLAETKSKIRLGTGADARVSTAEMQLYTLEETNATTTRTLVDAALRLVDELPEDAPADQVLSHWLSSARRDDEARGVIWPTIDPEHLANSGTAWQIFPNFQIGQGLTTALCYSARPHGYNPDQCIFEASCYELYPKGEEPRTDWVYAPPDDPNWRSVLPQDFSNMAAVQQGMKSLGFRGPKPNPYMERSTANLHRNLAEYMGTGAPRQLASELERETETQQ</sequence>
<dbReference type="EMBL" id="LZLM01000059">
    <property type="protein sequence ID" value="OBJ86486.1"/>
    <property type="molecule type" value="Genomic_DNA"/>
</dbReference>
<feature type="domain" description="Rieske" evidence="8">
    <location>
        <begin position="52"/>
        <end position="167"/>
    </location>
</feature>
<dbReference type="Pfam" id="PF00355">
    <property type="entry name" value="Rieske"/>
    <property type="match status" value="1"/>
</dbReference>
<evidence type="ECO:0000256" key="6">
    <source>
        <dbReference type="ARBA" id="ARBA00023014"/>
    </source>
</evidence>
<dbReference type="PROSITE" id="PS51296">
    <property type="entry name" value="RIESKE"/>
    <property type="match status" value="1"/>
</dbReference>
<reference evidence="9 10" key="1">
    <citation type="submission" date="2016-06" db="EMBL/GenBank/DDBJ databases">
        <authorList>
            <person name="Kjaerup R.B."/>
            <person name="Dalgaard T.S."/>
            <person name="Juul-Madsen H.R."/>
        </authorList>
    </citation>
    <scope>NUCLEOTIDE SEQUENCE [LARGE SCALE GENOMIC DNA]</scope>
    <source>
        <strain evidence="9 10">1276495.2</strain>
    </source>
</reference>